<feature type="compositionally biased region" description="Polar residues" evidence="1">
    <location>
        <begin position="707"/>
        <end position="717"/>
    </location>
</feature>
<dbReference type="EMBL" id="HE797160">
    <property type="protein sequence ID" value="CCM04544.1"/>
    <property type="molecule type" value="Genomic_DNA"/>
</dbReference>
<dbReference type="AlphaFoldDB" id="J4H483"/>
<feature type="region of interest" description="Disordered" evidence="1">
    <location>
        <begin position="602"/>
        <end position="633"/>
    </location>
</feature>
<gene>
    <name evidence="2" type="ORF">FIBRA_06725</name>
</gene>
<sequence>MANEQEEVEEDHGDAFANRSGFQSVQEDEEHAIFTIHNRPVRFYLYTNGKSGHYSLTPHQVEILSNKIYTHGGNLTLDEEDADTIIAPYAAIEDLRGKFWDSRTVYVEEPSFVQRCIIRKRYVENRHKPVRKGMGGRSYGGNSRVEFTAEDDRHLCEYIASVAPNPDEGGRSGLEIYKRLLRSAEYFEHRRWAKRHTYWSWLERYRKRRALFDPIIEHLVEENPPPADGKGLYERSRLVKSGTVRQELVEDEDEADAEEEEEEEGSQRVREGGETRKRPRVDSSGESDGEREEEEYLPVHPAKRVRRSDMGPRVVSPIEHGRLARRPTSFPQSTQRWDNSLLSSDDDDEEPTGIPFETLSENPASYEVSRASQSIPSSIRRPGPEDAGPSGTQPSPSHLRSPMFEFSPHSLSDAARRVPMSSQATLVGTQMAPADSDKVFAARQTVSETNQSVRSKTILNSTAARPASGSARRRGNMQAQTAAISTTSPQTATRTKKFMVVEPPPVSDSFPKPRTRATVSAVTGARTRASTSRAPRPNTATTSISAIRQQNMVEEVHQDSIGDSAMPSYMGGNGSLEGAPGMVGETNEDELEDVEGLLAISNGSNSQSKASNPMSGQTSRQPHPFEVDMDSDDERSRSILLPAVISNTSATSGVRSGALIRSAVNTPERRQSAVQPPGTQRVSFTPASLLVERSQASSRRRSGPRLTGSSDTDSVPMQGTRAREEKVRMVEELQRTPYTPPRGTRAAAATLTLRNREVPRIGVRQ</sequence>
<accession>J4H483</accession>
<feature type="region of interest" description="Disordered" evidence="1">
    <location>
        <begin position="661"/>
        <end position="726"/>
    </location>
</feature>
<evidence type="ECO:0000313" key="2">
    <source>
        <dbReference type="EMBL" id="CCM04544.1"/>
    </source>
</evidence>
<feature type="compositionally biased region" description="Polar residues" evidence="1">
    <location>
        <begin position="672"/>
        <end position="686"/>
    </location>
</feature>
<feature type="compositionally biased region" description="Acidic residues" evidence="1">
    <location>
        <begin position="249"/>
        <end position="264"/>
    </location>
</feature>
<keyword evidence="3" id="KW-1185">Reference proteome</keyword>
<protein>
    <recommendedName>
        <fullName evidence="4">Rap1 Myb domain-containing protein</fullName>
    </recommendedName>
</protein>
<dbReference type="HOGENOM" id="CLU_364860_0_0_1"/>
<dbReference type="STRING" id="599839.J4H483"/>
<feature type="compositionally biased region" description="Polar residues" evidence="1">
    <location>
        <begin position="602"/>
        <end position="621"/>
    </location>
</feature>
<feature type="compositionally biased region" description="Acidic residues" evidence="1">
    <location>
        <begin position="285"/>
        <end position="296"/>
    </location>
</feature>
<evidence type="ECO:0000313" key="3">
    <source>
        <dbReference type="Proteomes" id="UP000006352"/>
    </source>
</evidence>
<dbReference type="SUPFAM" id="SSF46689">
    <property type="entry name" value="Homeodomain-like"/>
    <property type="match status" value="1"/>
</dbReference>
<feature type="compositionally biased region" description="Low complexity" evidence="1">
    <location>
        <begin position="520"/>
        <end position="534"/>
    </location>
</feature>
<proteinExistence type="predicted"/>
<dbReference type="CDD" id="cd11655">
    <property type="entry name" value="rap1_myb-like"/>
    <property type="match status" value="1"/>
</dbReference>
<evidence type="ECO:0000256" key="1">
    <source>
        <dbReference type="SAM" id="MobiDB-lite"/>
    </source>
</evidence>
<dbReference type="Gene3D" id="1.10.10.60">
    <property type="entry name" value="Homeodomain-like"/>
    <property type="match status" value="1"/>
</dbReference>
<dbReference type="GeneID" id="24099455"/>
<feature type="region of interest" description="Disordered" evidence="1">
    <location>
        <begin position="244"/>
        <end position="540"/>
    </location>
</feature>
<organism evidence="2 3">
    <name type="scientific">Fibroporia radiculosa</name>
    <dbReference type="NCBI Taxonomy" id="599839"/>
    <lineage>
        <taxon>Eukaryota</taxon>
        <taxon>Fungi</taxon>
        <taxon>Dikarya</taxon>
        <taxon>Basidiomycota</taxon>
        <taxon>Agaricomycotina</taxon>
        <taxon>Agaricomycetes</taxon>
        <taxon>Polyporales</taxon>
        <taxon>Fibroporiaceae</taxon>
        <taxon>Fibroporia</taxon>
    </lineage>
</organism>
<feature type="compositionally biased region" description="Basic and acidic residues" evidence="1">
    <location>
        <begin position="265"/>
        <end position="283"/>
    </location>
</feature>
<feature type="compositionally biased region" description="Polar residues" evidence="1">
    <location>
        <begin position="477"/>
        <end position="493"/>
    </location>
</feature>
<dbReference type="InParanoid" id="J4H483"/>
<evidence type="ECO:0008006" key="4">
    <source>
        <dbReference type="Google" id="ProtNLM"/>
    </source>
</evidence>
<dbReference type="Proteomes" id="UP000006352">
    <property type="component" value="Unassembled WGS sequence"/>
</dbReference>
<dbReference type="RefSeq" id="XP_012183827.1">
    <property type="nucleotide sequence ID" value="XM_012328437.1"/>
</dbReference>
<feature type="compositionally biased region" description="Polar residues" evidence="1">
    <location>
        <begin position="444"/>
        <end position="462"/>
    </location>
</feature>
<dbReference type="OrthoDB" id="435460at2759"/>
<reference evidence="2 3" key="1">
    <citation type="journal article" date="2012" name="Appl. Environ. Microbiol.">
        <title>Short-read sequencing for genomic analysis of the brown rot fungus Fibroporia radiculosa.</title>
        <authorList>
            <person name="Tang J.D."/>
            <person name="Perkins A.D."/>
            <person name="Sonstegard T.S."/>
            <person name="Schroeder S.G."/>
            <person name="Burgess S.C."/>
            <person name="Diehl S.V."/>
        </authorList>
    </citation>
    <scope>NUCLEOTIDE SEQUENCE [LARGE SCALE GENOMIC DNA]</scope>
    <source>
        <strain evidence="2 3">TFFH 294</strain>
    </source>
</reference>
<name>J4H483_9APHY</name>
<dbReference type="InterPro" id="IPR009057">
    <property type="entry name" value="Homeodomain-like_sf"/>
</dbReference>